<dbReference type="Gene3D" id="3.40.50.720">
    <property type="entry name" value="NAD(P)-binding Rossmann-like Domain"/>
    <property type="match status" value="1"/>
</dbReference>
<name>A0A1V0A4M1_9ACTN</name>
<dbReference type="SUPFAM" id="SSF51735">
    <property type="entry name" value="NAD(P)-binding Rossmann-fold domains"/>
    <property type="match status" value="1"/>
</dbReference>
<evidence type="ECO:0000259" key="3">
    <source>
        <dbReference type="Pfam" id="PF01408"/>
    </source>
</evidence>
<keyword evidence="5" id="KW-1185">Reference proteome</keyword>
<feature type="region of interest" description="Disordered" evidence="2">
    <location>
        <begin position="393"/>
        <end position="529"/>
    </location>
</feature>
<dbReference type="Gene3D" id="3.30.360.10">
    <property type="entry name" value="Dihydrodipicolinate Reductase, domain 2"/>
    <property type="match status" value="1"/>
</dbReference>
<dbReference type="Proteomes" id="UP000190797">
    <property type="component" value="Chromosome"/>
</dbReference>
<keyword evidence="1" id="KW-0560">Oxidoreductase</keyword>
<feature type="compositionally biased region" description="Basic and acidic residues" evidence="2">
    <location>
        <begin position="436"/>
        <end position="457"/>
    </location>
</feature>
<dbReference type="EMBL" id="CP017717">
    <property type="protein sequence ID" value="AQZ65166.1"/>
    <property type="molecule type" value="Genomic_DNA"/>
</dbReference>
<evidence type="ECO:0000256" key="2">
    <source>
        <dbReference type="SAM" id="MobiDB-lite"/>
    </source>
</evidence>
<organism evidence="4 5">
    <name type="scientific">[Actinomadura] parvosata subsp. kistnae</name>
    <dbReference type="NCBI Taxonomy" id="1909395"/>
    <lineage>
        <taxon>Bacteria</taxon>
        <taxon>Bacillati</taxon>
        <taxon>Actinomycetota</taxon>
        <taxon>Actinomycetes</taxon>
        <taxon>Streptosporangiales</taxon>
        <taxon>Streptosporangiaceae</taxon>
        <taxon>Nonomuraea</taxon>
    </lineage>
</organism>
<reference evidence="5" key="1">
    <citation type="journal article" date="2017" name="Med. Chem. Commun.">
        <title>Nonomuraea sp. ATCC 55076 harbours the largest actinomycete chromosome to date and the kistamicin biosynthetic gene cluster.</title>
        <authorList>
            <person name="Nazari B."/>
            <person name="Forneris C.C."/>
            <person name="Gibson M.I."/>
            <person name="Moon K."/>
            <person name="Schramma K.R."/>
            <person name="Seyedsayamdost M.R."/>
        </authorList>
    </citation>
    <scope>NUCLEOTIDE SEQUENCE [LARGE SCALE GENOMIC DNA]</scope>
    <source>
        <strain evidence="5">ATCC 55076</strain>
    </source>
</reference>
<dbReference type="InterPro" id="IPR036291">
    <property type="entry name" value="NAD(P)-bd_dom_sf"/>
</dbReference>
<feature type="compositionally biased region" description="Low complexity" evidence="2">
    <location>
        <begin position="416"/>
        <end position="435"/>
    </location>
</feature>
<feature type="compositionally biased region" description="Low complexity" evidence="2">
    <location>
        <begin position="462"/>
        <end position="475"/>
    </location>
</feature>
<evidence type="ECO:0000313" key="5">
    <source>
        <dbReference type="Proteomes" id="UP000190797"/>
    </source>
</evidence>
<gene>
    <name evidence="4" type="ORF">BKM31_30300</name>
</gene>
<dbReference type="GO" id="GO:0016491">
    <property type="term" value="F:oxidoreductase activity"/>
    <property type="evidence" value="ECO:0007669"/>
    <property type="project" value="UniProtKB-KW"/>
</dbReference>
<dbReference type="PANTHER" id="PTHR43818:SF11">
    <property type="entry name" value="BCDNA.GH03377"/>
    <property type="match status" value="1"/>
</dbReference>
<feature type="compositionally biased region" description="Basic residues" evidence="2">
    <location>
        <begin position="476"/>
        <end position="486"/>
    </location>
</feature>
<dbReference type="STRING" id="1909395.BKM31_30300"/>
<sequence length="529" mass="56813">MTITFGAIGGGRRTRFFLRLAAALPGRLRISGVVTRGEERGRQITDEWGVPAFRSVGDLLRHERPDYVAAAVPWPAMPDAIRSVVEHGLPVLAETPPAPDLDGLRALWQDVGGTGLVQVAEQYLLMPGHAARLALVREGVIGEPTSVQVSSTHLYHAVSMIRGLLGIGFEPAEVRAGAFDAPLADPLGPDGWTGDGTPQRRTTTIATLDFGGRMGLYDFTENQWWNPLRTRRIVVRGSIGELADDRVVRLTDPVTPVESHLVRRDTGVDLSLEFRDLKHISFDGRVVYRNPFDGSGLSDDDIAVADILERTGVWARQEGPAPYPLAEACQDHLISLAIGESARTGGPVTTGKEAWAQPVRCNGWRLVITEGSGEEADRPALARHPRVGPVAAALPVPGQVHGGGDRGRPRPRRQRAAAAPPLLARAPAVGAADGRGQARGDLRADRRARGARGDRAGGQRGRAGAPQERVPAAGRGRVRGFLRGRRHDAAQRDGDPGGPLVRPRRPARGPAGAAPPADHVITWEGRPWW</sequence>
<feature type="compositionally biased region" description="Low complexity" evidence="2">
    <location>
        <begin position="508"/>
        <end position="518"/>
    </location>
</feature>
<accession>A0A1V0A4M1</accession>
<dbReference type="AlphaFoldDB" id="A0A1V0A4M1"/>
<dbReference type="KEGG" id="noa:BKM31_30300"/>
<dbReference type="InterPro" id="IPR000683">
    <property type="entry name" value="Gfo/Idh/MocA-like_OxRdtase_N"/>
</dbReference>
<dbReference type="PANTHER" id="PTHR43818">
    <property type="entry name" value="BCDNA.GH03377"/>
    <property type="match status" value="1"/>
</dbReference>
<dbReference type="InterPro" id="IPR050463">
    <property type="entry name" value="Gfo/Idh/MocA_oxidrdct_glycsds"/>
</dbReference>
<dbReference type="GO" id="GO:0000166">
    <property type="term" value="F:nucleotide binding"/>
    <property type="evidence" value="ECO:0007669"/>
    <property type="project" value="InterPro"/>
</dbReference>
<evidence type="ECO:0000256" key="1">
    <source>
        <dbReference type="ARBA" id="ARBA00023002"/>
    </source>
</evidence>
<evidence type="ECO:0000313" key="4">
    <source>
        <dbReference type="EMBL" id="AQZ65166.1"/>
    </source>
</evidence>
<dbReference type="Pfam" id="PF01408">
    <property type="entry name" value="GFO_IDH_MocA"/>
    <property type="match status" value="1"/>
</dbReference>
<feature type="domain" description="Gfo/Idh/MocA-like oxidoreductase N-terminal" evidence="3">
    <location>
        <begin position="4"/>
        <end position="111"/>
    </location>
</feature>
<proteinExistence type="predicted"/>
<protein>
    <recommendedName>
        <fullName evidence="3">Gfo/Idh/MocA-like oxidoreductase N-terminal domain-containing protein</fullName>
    </recommendedName>
</protein>